<protein>
    <submittedName>
        <fullName evidence="2">Uncharacterized protein</fullName>
    </submittedName>
</protein>
<evidence type="ECO:0000313" key="2">
    <source>
        <dbReference type="EMBL" id="EJK45605.1"/>
    </source>
</evidence>
<feature type="region of interest" description="Disordered" evidence="1">
    <location>
        <begin position="60"/>
        <end position="191"/>
    </location>
</feature>
<proteinExistence type="predicted"/>
<feature type="non-terminal residue" evidence="2">
    <location>
        <position position="1"/>
    </location>
</feature>
<evidence type="ECO:0000313" key="3">
    <source>
        <dbReference type="Proteomes" id="UP000266841"/>
    </source>
</evidence>
<dbReference type="AlphaFoldDB" id="K0R183"/>
<feature type="region of interest" description="Disordered" evidence="1">
    <location>
        <begin position="1"/>
        <end position="45"/>
    </location>
</feature>
<dbReference type="Proteomes" id="UP000266841">
    <property type="component" value="Unassembled WGS sequence"/>
</dbReference>
<feature type="compositionally biased region" description="Basic and acidic residues" evidence="1">
    <location>
        <begin position="64"/>
        <end position="78"/>
    </location>
</feature>
<feature type="compositionally biased region" description="Basic residues" evidence="1">
    <location>
        <begin position="1"/>
        <end position="16"/>
    </location>
</feature>
<dbReference type="EMBL" id="AGNL01048394">
    <property type="protein sequence ID" value="EJK45605.1"/>
    <property type="molecule type" value="Genomic_DNA"/>
</dbReference>
<comment type="caution">
    <text evidence="2">The sequence shown here is derived from an EMBL/GenBank/DDBJ whole genome shotgun (WGS) entry which is preliminary data.</text>
</comment>
<organism evidence="2 3">
    <name type="scientific">Thalassiosira oceanica</name>
    <name type="common">Marine diatom</name>
    <dbReference type="NCBI Taxonomy" id="159749"/>
    <lineage>
        <taxon>Eukaryota</taxon>
        <taxon>Sar</taxon>
        <taxon>Stramenopiles</taxon>
        <taxon>Ochrophyta</taxon>
        <taxon>Bacillariophyta</taxon>
        <taxon>Coscinodiscophyceae</taxon>
        <taxon>Thalassiosirophycidae</taxon>
        <taxon>Thalassiosirales</taxon>
        <taxon>Thalassiosiraceae</taxon>
        <taxon>Thalassiosira</taxon>
    </lineage>
</organism>
<accession>K0R183</accession>
<keyword evidence="3" id="KW-1185">Reference proteome</keyword>
<reference evidence="2 3" key="1">
    <citation type="journal article" date="2012" name="Genome Biol.">
        <title>Genome and low-iron response of an oceanic diatom adapted to chronic iron limitation.</title>
        <authorList>
            <person name="Lommer M."/>
            <person name="Specht M."/>
            <person name="Roy A.S."/>
            <person name="Kraemer L."/>
            <person name="Andreson R."/>
            <person name="Gutowska M.A."/>
            <person name="Wolf J."/>
            <person name="Bergner S.V."/>
            <person name="Schilhabel M.B."/>
            <person name="Klostermeier U.C."/>
            <person name="Beiko R.G."/>
            <person name="Rosenstiel P."/>
            <person name="Hippler M."/>
            <person name="Laroche J."/>
        </authorList>
    </citation>
    <scope>NUCLEOTIDE SEQUENCE [LARGE SCALE GENOMIC DNA]</scope>
    <source>
        <strain evidence="2 3">CCMP1005</strain>
    </source>
</reference>
<gene>
    <name evidence="2" type="ORF">THAOC_35776</name>
</gene>
<name>K0R183_THAOC</name>
<feature type="compositionally biased region" description="Basic and acidic residues" evidence="1">
    <location>
        <begin position="152"/>
        <end position="161"/>
    </location>
</feature>
<sequence length="191" mass="20736">LRPRVTSRRDSHRRIDRRGGPRVNLGGAQGRRGKLGRSSRPRPLPGRVLVWWTAGVDRSPSCLRARDPSGEPQRRDESGGGGASYAIGRTIRTRPLAVPPPPPSRWDPTTGPLRGSDSGGGGGVRRGRPAARRAAEPDVPRVPDGALAKTSKFREEKEFTRNRHLSGLPHTAPRLTLRCPGHATTKQGRIS</sequence>
<feature type="compositionally biased region" description="Basic residues" evidence="1">
    <location>
        <begin position="31"/>
        <end position="40"/>
    </location>
</feature>
<evidence type="ECO:0000256" key="1">
    <source>
        <dbReference type="SAM" id="MobiDB-lite"/>
    </source>
</evidence>